<dbReference type="GO" id="GO:0005576">
    <property type="term" value="C:extracellular region"/>
    <property type="evidence" value="ECO:0007669"/>
    <property type="project" value="UniProtKB-SubCell"/>
</dbReference>
<keyword evidence="9 13" id="KW-0456">Lyase</keyword>
<comment type="function">
    <text evidence="10">Pectinolytic enzyme consist of four classes of enzymes: pectin lyase, polygalacturonase, pectin methylesterase and rhamnogalacturonase. Among pectinolytic enzymes, pectin lyase is the most important in depolymerization of pectin, since it cleaves internal glycosidic bonds of highly methylated pectins. Favors pectate, the anion, over pectin, the methyl ester.</text>
</comment>
<comment type="catalytic activity">
    <reaction evidence="1">
        <text>Eliminative cleavage of (1-&gt;4)-alpha-D-galacturonan to give oligosaccharides with 4-deoxy-alpha-D-galact-4-enuronosyl groups at their non-reducing ends.</text>
        <dbReference type="EC" id="4.2.2.2"/>
    </reaction>
</comment>
<dbReference type="AlphaFoldDB" id="A0A6C0VYQ3"/>
<evidence type="ECO:0000256" key="9">
    <source>
        <dbReference type="ARBA" id="ARBA00023239"/>
    </source>
</evidence>
<evidence type="ECO:0000256" key="4">
    <source>
        <dbReference type="ARBA" id="ARBA00006463"/>
    </source>
</evidence>
<dbReference type="SMR" id="A0A6C0VYQ3"/>
<dbReference type="PANTHER" id="PTHR33407">
    <property type="entry name" value="PECTATE LYASE F-RELATED"/>
    <property type="match status" value="1"/>
</dbReference>
<keyword evidence="8" id="KW-0106">Calcium</keyword>
<dbReference type="PANTHER" id="PTHR33407:SF9">
    <property type="entry name" value="PECTATE LYASE F-RELATED"/>
    <property type="match status" value="1"/>
</dbReference>
<dbReference type="InterPro" id="IPR011050">
    <property type="entry name" value="Pectin_lyase_fold/virulence"/>
</dbReference>
<comment type="similarity">
    <text evidence="4">Belongs to the polysaccharide lyase 3 family.</text>
</comment>
<organism evidence="13">
    <name type="scientific">Radopholus similis</name>
    <name type="common">Burrowing nematode worm</name>
    <name type="synonym">Tylenchus similis</name>
    <dbReference type="NCBI Taxonomy" id="46012"/>
    <lineage>
        <taxon>Eukaryota</taxon>
        <taxon>Metazoa</taxon>
        <taxon>Ecdysozoa</taxon>
        <taxon>Nematoda</taxon>
        <taxon>Chromadorea</taxon>
        <taxon>Rhabditida</taxon>
        <taxon>Tylenchina</taxon>
        <taxon>Tylenchomorpha</taxon>
        <taxon>Tylenchoidea</taxon>
        <taxon>Pratylenchidae</taxon>
        <taxon>Radopholinae</taxon>
        <taxon>Radopholus</taxon>
    </lineage>
</organism>
<keyword evidence="7 12" id="KW-0732">Signal</keyword>
<protein>
    <recommendedName>
        <fullName evidence="11">Probable pectate lyase F</fullName>
        <ecNumber evidence="5">4.2.2.2</ecNumber>
    </recommendedName>
</protein>
<accession>A0A6C0VYQ3</accession>
<evidence type="ECO:0000256" key="5">
    <source>
        <dbReference type="ARBA" id="ARBA00012272"/>
    </source>
</evidence>
<evidence type="ECO:0000256" key="6">
    <source>
        <dbReference type="ARBA" id="ARBA00022525"/>
    </source>
</evidence>
<evidence type="ECO:0000256" key="2">
    <source>
        <dbReference type="ARBA" id="ARBA00001913"/>
    </source>
</evidence>
<evidence type="ECO:0000256" key="8">
    <source>
        <dbReference type="ARBA" id="ARBA00022837"/>
    </source>
</evidence>
<dbReference type="InterPro" id="IPR012334">
    <property type="entry name" value="Pectin_lyas_fold"/>
</dbReference>
<feature type="signal peptide" evidence="12">
    <location>
        <begin position="1"/>
        <end position="20"/>
    </location>
</feature>
<comment type="cofactor">
    <cofactor evidence="2">
        <name>Ca(2+)</name>
        <dbReference type="ChEBI" id="CHEBI:29108"/>
    </cofactor>
</comment>
<dbReference type="Pfam" id="PF03211">
    <property type="entry name" value="Pectate_lyase"/>
    <property type="match status" value="1"/>
</dbReference>
<evidence type="ECO:0000256" key="3">
    <source>
        <dbReference type="ARBA" id="ARBA00004613"/>
    </source>
</evidence>
<evidence type="ECO:0000256" key="1">
    <source>
        <dbReference type="ARBA" id="ARBA00000695"/>
    </source>
</evidence>
<dbReference type="EC" id="4.2.2.2" evidence="5"/>
<dbReference type="InterPro" id="IPR004898">
    <property type="entry name" value="Pectate_lyase_PlyH/PlyE-like"/>
</dbReference>
<proteinExistence type="evidence at transcript level"/>
<reference evidence="13" key="1">
    <citation type="submission" date="2019-07" db="EMBL/GenBank/DDBJ databases">
        <authorList>
            <person name="Li J.-Y."/>
        </authorList>
    </citation>
    <scope>NUCLEOTIDE SEQUENCE</scope>
</reference>
<feature type="chain" id="PRO_5025588942" description="Probable pectate lyase F" evidence="12">
    <location>
        <begin position="21"/>
        <end position="272"/>
    </location>
</feature>
<comment type="subcellular location">
    <subcellularLocation>
        <location evidence="3">Secreted</location>
    </subcellularLocation>
</comment>
<evidence type="ECO:0000256" key="11">
    <source>
        <dbReference type="ARBA" id="ARBA00039895"/>
    </source>
</evidence>
<dbReference type="GO" id="GO:0030570">
    <property type="term" value="F:pectate lyase activity"/>
    <property type="evidence" value="ECO:0007669"/>
    <property type="project" value="UniProtKB-EC"/>
</dbReference>
<evidence type="ECO:0000256" key="12">
    <source>
        <dbReference type="SAM" id="SignalP"/>
    </source>
</evidence>
<name>A0A6C0VYQ3_RADSI</name>
<dbReference type="GO" id="GO:0045490">
    <property type="term" value="P:pectin catabolic process"/>
    <property type="evidence" value="ECO:0007669"/>
    <property type="project" value="TreeGrafter"/>
</dbReference>
<gene>
    <name evidence="13" type="primary">pel-2</name>
</gene>
<keyword evidence="6" id="KW-0964">Secreted</keyword>
<evidence type="ECO:0000256" key="7">
    <source>
        <dbReference type="ARBA" id="ARBA00022729"/>
    </source>
</evidence>
<evidence type="ECO:0000313" key="13">
    <source>
        <dbReference type="EMBL" id="QIC04077.1"/>
    </source>
</evidence>
<dbReference type="Gene3D" id="2.160.20.10">
    <property type="entry name" value="Single-stranded right-handed beta-helix, Pectin lyase-like"/>
    <property type="match status" value="1"/>
</dbReference>
<dbReference type="EMBL" id="MN176120">
    <property type="protein sequence ID" value="QIC04077.1"/>
    <property type="molecule type" value="mRNA"/>
</dbReference>
<sequence length="272" mass="28885">MSLHLLLLGSAVLLFQPLEAAQCPVSVFPTPKSTQVATATISVTKDTDFGNMRFVAGPKVGGTTENEKDSPILLLSPGVTVSNVIIGSPAAKGIWCQGSCTLKNVWWEAVATHAGNLGSSSSQNSSPANKYVIQGGRAQNAADKVFIQQGAGTTYISNFYARNVSKLWRSCGDCNKQYNDRRLVLSNSVVQGWVLTVVGGNMNYGDSLSISGLKLCSHASIDWLCQGYEGNTNYVASTGTNYKTSAVEEFKPGQTLNGKFCNDPGADITIVN</sequence>
<evidence type="ECO:0000256" key="10">
    <source>
        <dbReference type="ARBA" id="ARBA00025679"/>
    </source>
</evidence>
<dbReference type="SUPFAM" id="SSF51126">
    <property type="entry name" value="Pectin lyase-like"/>
    <property type="match status" value="1"/>
</dbReference>